<comment type="caution">
    <text evidence="2">The sequence shown here is derived from an EMBL/GenBank/DDBJ whole genome shotgun (WGS) entry which is preliminary data.</text>
</comment>
<gene>
    <name evidence="2" type="ORF">WJX75_008025</name>
</gene>
<organism evidence="2 3">
    <name type="scientific">Coccomyxa subellipsoidea</name>
    <dbReference type="NCBI Taxonomy" id="248742"/>
    <lineage>
        <taxon>Eukaryota</taxon>
        <taxon>Viridiplantae</taxon>
        <taxon>Chlorophyta</taxon>
        <taxon>core chlorophytes</taxon>
        <taxon>Trebouxiophyceae</taxon>
        <taxon>Trebouxiophyceae incertae sedis</taxon>
        <taxon>Coccomyxaceae</taxon>
        <taxon>Coccomyxa</taxon>
    </lineage>
</organism>
<feature type="chain" id="PRO_5045987901" evidence="1">
    <location>
        <begin position="23"/>
        <end position="129"/>
    </location>
</feature>
<feature type="signal peptide" evidence="1">
    <location>
        <begin position="1"/>
        <end position="22"/>
    </location>
</feature>
<protein>
    <submittedName>
        <fullName evidence="2">Uncharacterized protein</fullName>
    </submittedName>
</protein>
<evidence type="ECO:0000313" key="3">
    <source>
        <dbReference type="Proteomes" id="UP001491310"/>
    </source>
</evidence>
<keyword evidence="3" id="KW-1185">Reference proteome</keyword>
<accession>A0ABR2YQN3</accession>
<dbReference type="EMBL" id="JALJOT010000007">
    <property type="protein sequence ID" value="KAK9909163.1"/>
    <property type="molecule type" value="Genomic_DNA"/>
</dbReference>
<dbReference type="Proteomes" id="UP001491310">
    <property type="component" value="Unassembled WGS sequence"/>
</dbReference>
<evidence type="ECO:0000256" key="1">
    <source>
        <dbReference type="SAM" id="SignalP"/>
    </source>
</evidence>
<evidence type="ECO:0000313" key="2">
    <source>
        <dbReference type="EMBL" id="KAK9909163.1"/>
    </source>
</evidence>
<proteinExistence type="predicted"/>
<keyword evidence="1" id="KW-0732">Signal</keyword>
<sequence length="129" mass="13662">MALKVVACLALLVSFYIAIGSGARPKSVLAVDDRIGNKPTGRLLQNWIASKPHHARALQGGLDFLNFAKKSSPPPDQQVVVKKESPAPTPVVVKKVVAPSPPPPSKIIIKKVVPPSPPPAAKQFIIKKG</sequence>
<reference evidence="2 3" key="1">
    <citation type="journal article" date="2024" name="Nat. Commun.">
        <title>Phylogenomics reveals the evolutionary origins of lichenization in chlorophyte algae.</title>
        <authorList>
            <person name="Puginier C."/>
            <person name="Libourel C."/>
            <person name="Otte J."/>
            <person name="Skaloud P."/>
            <person name="Haon M."/>
            <person name="Grisel S."/>
            <person name="Petersen M."/>
            <person name="Berrin J.G."/>
            <person name="Delaux P.M."/>
            <person name="Dal Grande F."/>
            <person name="Keller J."/>
        </authorList>
    </citation>
    <scope>NUCLEOTIDE SEQUENCE [LARGE SCALE GENOMIC DNA]</scope>
    <source>
        <strain evidence="2 3">SAG 216-7</strain>
    </source>
</reference>
<name>A0ABR2YQN3_9CHLO</name>